<dbReference type="AlphaFoldDB" id="A0A3E4XEN6"/>
<feature type="transmembrane region" description="Helical" evidence="1">
    <location>
        <begin position="237"/>
        <end position="254"/>
    </location>
</feature>
<feature type="transmembrane region" description="Helical" evidence="1">
    <location>
        <begin position="194"/>
        <end position="225"/>
    </location>
</feature>
<dbReference type="EMBL" id="QSTL01000019">
    <property type="protein sequence ID" value="RGM52926.1"/>
    <property type="molecule type" value="Genomic_DNA"/>
</dbReference>
<feature type="transmembrane region" description="Helical" evidence="1">
    <location>
        <begin position="364"/>
        <end position="384"/>
    </location>
</feature>
<dbReference type="Proteomes" id="UP000466952">
    <property type="component" value="Unassembled WGS sequence"/>
</dbReference>
<proteinExistence type="predicted"/>
<feature type="transmembrane region" description="Helical" evidence="1">
    <location>
        <begin position="160"/>
        <end position="182"/>
    </location>
</feature>
<reference evidence="2 5" key="2">
    <citation type="journal article" date="2019" name="Nat. Med.">
        <title>A library of human gut bacterial isolates paired with longitudinal multiomics data enables mechanistic microbiome research.</title>
        <authorList>
            <person name="Poyet M."/>
            <person name="Groussin M."/>
            <person name="Gibbons S.M."/>
            <person name="Avila-Pacheco J."/>
            <person name="Jiang X."/>
            <person name="Kearney S.M."/>
            <person name="Perrotta A.R."/>
            <person name="Berdy B."/>
            <person name="Zhao S."/>
            <person name="Lieberman T.D."/>
            <person name="Swanson P.K."/>
            <person name="Smith M."/>
            <person name="Roesemann S."/>
            <person name="Alexander J.E."/>
            <person name="Rich S.A."/>
            <person name="Livny J."/>
            <person name="Vlamakis H."/>
            <person name="Clish C."/>
            <person name="Bullock K."/>
            <person name="Deik A."/>
            <person name="Scott J."/>
            <person name="Pierce K.A."/>
            <person name="Xavier R.J."/>
            <person name="Alm E.J."/>
        </authorList>
    </citation>
    <scope>NUCLEOTIDE SEQUENCE [LARGE SCALE GENOMIC DNA]</scope>
    <source>
        <strain evidence="2 5">BIOML-A11</strain>
    </source>
</reference>
<keyword evidence="1" id="KW-0472">Membrane</keyword>
<keyword evidence="1" id="KW-1133">Transmembrane helix</keyword>
<evidence type="ECO:0000313" key="5">
    <source>
        <dbReference type="Proteomes" id="UP000466952"/>
    </source>
</evidence>
<dbReference type="RefSeq" id="WP_005832335.1">
    <property type="nucleotide sequence ID" value="NZ_JADNEN010000029.1"/>
</dbReference>
<dbReference type="Proteomes" id="UP000261295">
    <property type="component" value="Unassembled WGS sequence"/>
</dbReference>
<feature type="transmembrane region" description="Helical" evidence="1">
    <location>
        <begin position="5"/>
        <end position="22"/>
    </location>
</feature>
<feature type="transmembrane region" description="Helical" evidence="1">
    <location>
        <begin position="115"/>
        <end position="135"/>
    </location>
</feature>
<accession>A0A3E4XEN6</accession>
<dbReference type="GeneID" id="29795316"/>
<feature type="transmembrane region" description="Helical" evidence="1">
    <location>
        <begin position="275"/>
        <end position="294"/>
    </location>
</feature>
<feature type="transmembrane region" description="Helical" evidence="1">
    <location>
        <begin position="28"/>
        <end position="47"/>
    </location>
</feature>
<keyword evidence="1" id="KW-0812">Transmembrane</keyword>
<evidence type="ECO:0000256" key="1">
    <source>
        <dbReference type="SAM" id="Phobius"/>
    </source>
</evidence>
<feature type="transmembrane region" description="Helical" evidence="1">
    <location>
        <begin position="84"/>
        <end position="103"/>
    </location>
</feature>
<comment type="caution">
    <text evidence="3">The sequence shown here is derived from an EMBL/GenBank/DDBJ whole genome shotgun (WGS) entry which is preliminary data.</text>
</comment>
<gene>
    <name evidence="3" type="ORF">DXC07_16855</name>
    <name evidence="2" type="ORF">GAP55_09775</name>
</gene>
<feature type="transmembrane region" description="Helical" evidence="1">
    <location>
        <begin position="314"/>
        <end position="335"/>
    </location>
</feature>
<reference evidence="3 4" key="1">
    <citation type="submission" date="2018-08" db="EMBL/GenBank/DDBJ databases">
        <title>A genome reference for cultivated species of the human gut microbiota.</title>
        <authorList>
            <person name="Zou Y."/>
            <person name="Xue W."/>
            <person name="Luo G."/>
        </authorList>
    </citation>
    <scope>NUCLEOTIDE SEQUENCE [LARGE SCALE GENOMIC DNA]</scope>
    <source>
        <strain evidence="3 4">OM07-9</strain>
    </source>
</reference>
<name>A0A3E4XEN6_BACUN</name>
<protein>
    <submittedName>
        <fullName evidence="2">Oligosaccharide repeat unit polymerase</fullName>
    </submittedName>
</protein>
<sequence length="393" mass="45821">MRFSLNRISIVSFCLFVISISLDPTGTIFRVKESMFVFCFFISFFYQETKKAISRDIQLILWFCLLLPIWGIMVSLIRNNLEDISYAFGHFKSFLFIFIFFFLRNLNFEEINKVLFINGNIIAICTILIFIIAQINPNLFSVLYDQSIENANIIISRREYYGLSILGIYFKAGPLMFFSYIYSLYFSNKGRLKFVFILLNLFALLIAGSRTPTLMVIMITIFFVYDNVKINRFFRNAFLFVCFFSLMFLTYMLATEKGDASNAVKYNDFNSYIKNIFIGINPFVGAGLGSVFWGEGRGVFHSSSEQTYMDIIRIYGAFVGFFLILLVYYPILVFLHCKYRHILKYQRFILAYFLYMILAGTNPLLINSTGMLVWAIGLTLIYKIKTNQLIVDK</sequence>
<organism evidence="3 4">
    <name type="scientific">Bacteroides uniformis</name>
    <dbReference type="NCBI Taxonomy" id="820"/>
    <lineage>
        <taxon>Bacteria</taxon>
        <taxon>Pseudomonadati</taxon>
        <taxon>Bacteroidota</taxon>
        <taxon>Bacteroidia</taxon>
        <taxon>Bacteroidales</taxon>
        <taxon>Bacteroidaceae</taxon>
        <taxon>Bacteroides</taxon>
    </lineage>
</organism>
<feature type="transmembrane region" description="Helical" evidence="1">
    <location>
        <begin position="59"/>
        <end position="78"/>
    </location>
</feature>
<dbReference type="EMBL" id="WCTR01000006">
    <property type="protein sequence ID" value="KAB4212910.1"/>
    <property type="molecule type" value="Genomic_DNA"/>
</dbReference>
<evidence type="ECO:0000313" key="2">
    <source>
        <dbReference type="EMBL" id="KAB4212910.1"/>
    </source>
</evidence>
<evidence type="ECO:0000313" key="4">
    <source>
        <dbReference type="Proteomes" id="UP000261295"/>
    </source>
</evidence>
<evidence type="ECO:0000313" key="3">
    <source>
        <dbReference type="EMBL" id="RGM52926.1"/>
    </source>
</evidence>